<dbReference type="Proteomes" id="UP000439522">
    <property type="component" value="Unassembled WGS sequence"/>
</dbReference>
<proteinExistence type="predicted"/>
<organism evidence="1 2">
    <name type="scientific">Tsuneonella aeria</name>
    <dbReference type="NCBI Taxonomy" id="1837929"/>
    <lineage>
        <taxon>Bacteria</taxon>
        <taxon>Pseudomonadati</taxon>
        <taxon>Pseudomonadota</taxon>
        <taxon>Alphaproteobacteria</taxon>
        <taxon>Sphingomonadales</taxon>
        <taxon>Erythrobacteraceae</taxon>
        <taxon>Tsuneonella</taxon>
    </lineage>
</organism>
<dbReference type="Gene3D" id="1.20.120.160">
    <property type="entry name" value="HPT domain"/>
    <property type="match status" value="1"/>
</dbReference>
<gene>
    <name evidence="1" type="ORF">GRI40_02595</name>
</gene>
<dbReference type="SUPFAM" id="SSF47226">
    <property type="entry name" value="Histidine-containing phosphotransfer domain, HPT domain"/>
    <property type="match status" value="1"/>
</dbReference>
<protein>
    <submittedName>
        <fullName evidence="1">Hpt domain-containing protein</fullName>
    </submittedName>
</protein>
<dbReference type="GO" id="GO:0000160">
    <property type="term" value="P:phosphorelay signal transduction system"/>
    <property type="evidence" value="ECO:0007669"/>
    <property type="project" value="InterPro"/>
</dbReference>
<sequence length="100" mass="10793">MAYQNLAFDAALAAAAGRDPVLLAELRGAFRDSLDRHLDQLKRARCDGNWAIAAQRLKGLAAGFHAGDLMALAEEAIAAAPGEPTVVRRIERFRDEFTTG</sequence>
<keyword evidence="2" id="KW-1185">Reference proteome</keyword>
<evidence type="ECO:0000313" key="2">
    <source>
        <dbReference type="Proteomes" id="UP000439522"/>
    </source>
</evidence>
<accession>A0A6I4T979</accession>
<comment type="caution">
    <text evidence="1">The sequence shown here is derived from an EMBL/GenBank/DDBJ whole genome shotgun (WGS) entry which is preliminary data.</text>
</comment>
<evidence type="ECO:0000313" key="1">
    <source>
        <dbReference type="EMBL" id="MXO74109.1"/>
    </source>
</evidence>
<dbReference type="InterPro" id="IPR036641">
    <property type="entry name" value="HPT_dom_sf"/>
</dbReference>
<dbReference type="OrthoDB" id="7427752at2"/>
<dbReference type="EMBL" id="WTZA01000001">
    <property type="protein sequence ID" value="MXO74109.1"/>
    <property type="molecule type" value="Genomic_DNA"/>
</dbReference>
<dbReference type="RefSeq" id="WP_160609894.1">
    <property type="nucleotide sequence ID" value="NZ_WTZA01000001.1"/>
</dbReference>
<reference evidence="1 2" key="1">
    <citation type="submission" date="2019-12" db="EMBL/GenBank/DDBJ databases">
        <title>Genomic-based taxomic classification of the family Erythrobacteraceae.</title>
        <authorList>
            <person name="Xu L."/>
        </authorList>
    </citation>
    <scope>NUCLEOTIDE SEQUENCE [LARGE SCALE GENOMIC DNA]</scope>
    <source>
        <strain evidence="1 2">100921-2</strain>
    </source>
</reference>
<name>A0A6I4T979_9SPHN</name>
<dbReference type="AlphaFoldDB" id="A0A6I4T979"/>